<dbReference type="Proteomes" id="UP001239215">
    <property type="component" value="Unassembled WGS sequence"/>
</dbReference>
<name>A0AAJ1WZN6_9ACTN</name>
<sequence length="160" mass="17862">MPRPAVLDYTTDNCSLVRAMQVLGERWTLVVLREVFIGVRRFEDIRQHTGIPRQVLTDRLGNLVDAGLLAREPYQDPGARVRHEYRLTPRGLDLQPALIALTRWGDRHLADEAGPPIEFRHRECGGSVDVVPVCSEGHHLPDPRQTVLEIGPGARPASPA</sequence>
<dbReference type="Gene3D" id="1.10.10.10">
    <property type="entry name" value="Winged helix-like DNA-binding domain superfamily/Winged helix DNA-binding domain"/>
    <property type="match status" value="1"/>
</dbReference>
<dbReference type="PANTHER" id="PTHR33204">
    <property type="entry name" value="TRANSCRIPTIONAL REGULATOR, MARR FAMILY"/>
    <property type="match status" value="1"/>
</dbReference>
<evidence type="ECO:0000256" key="1">
    <source>
        <dbReference type="ARBA" id="ARBA00023015"/>
    </source>
</evidence>
<keyword evidence="3" id="KW-0804">Transcription</keyword>
<protein>
    <submittedName>
        <fullName evidence="5">DNA-binding HxlR family transcriptional regulator</fullName>
    </submittedName>
</protein>
<comment type="caution">
    <text evidence="5">The sequence shown here is derived from an EMBL/GenBank/DDBJ whole genome shotgun (WGS) entry which is preliminary data.</text>
</comment>
<dbReference type="EMBL" id="JAUTAN010000001">
    <property type="protein sequence ID" value="MDQ1102906.1"/>
    <property type="molecule type" value="Genomic_DNA"/>
</dbReference>
<dbReference type="AlphaFoldDB" id="A0AAJ1WZN6"/>
<dbReference type="InterPro" id="IPR036390">
    <property type="entry name" value="WH_DNA-bd_sf"/>
</dbReference>
<dbReference type="GO" id="GO:0003677">
    <property type="term" value="F:DNA binding"/>
    <property type="evidence" value="ECO:0007669"/>
    <property type="project" value="UniProtKB-KW"/>
</dbReference>
<dbReference type="InterPro" id="IPR036388">
    <property type="entry name" value="WH-like_DNA-bd_sf"/>
</dbReference>
<evidence type="ECO:0000313" key="6">
    <source>
        <dbReference type="Proteomes" id="UP001239215"/>
    </source>
</evidence>
<evidence type="ECO:0000256" key="2">
    <source>
        <dbReference type="ARBA" id="ARBA00023125"/>
    </source>
</evidence>
<dbReference type="Pfam" id="PF01638">
    <property type="entry name" value="HxlR"/>
    <property type="match status" value="1"/>
</dbReference>
<evidence type="ECO:0000256" key="3">
    <source>
        <dbReference type="ARBA" id="ARBA00023163"/>
    </source>
</evidence>
<feature type="domain" description="HTH hxlR-type" evidence="4">
    <location>
        <begin position="14"/>
        <end position="113"/>
    </location>
</feature>
<dbReference type="InterPro" id="IPR002577">
    <property type="entry name" value="HTH_HxlR"/>
</dbReference>
<organism evidence="5 6">
    <name type="scientific">Nocardioides zeae</name>
    <dbReference type="NCBI Taxonomy" id="1457234"/>
    <lineage>
        <taxon>Bacteria</taxon>
        <taxon>Bacillati</taxon>
        <taxon>Actinomycetota</taxon>
        <taxon>Actinomycetes</taxon>
        <taxon>Propionibacteriales</taxon>
        <taxon>Nocardioidaceae</taxon>
        <taxon>Nocardioides</taxon>
    </lineage>
</organism>
<evidence type="ECO:0000313" key="5">
    <source>
        <dbReference type="EMBL" id="MDQ1102906.1"/>
    </source>
</evidence>
<dbReference type="RefSeq" id="WP_307198356.1">
    <property type="nucleotide sequence ID" value="NZ_JAUTAN010000001.1"/>
</dbReference>
<keyword evidence="2 5" id="KW-0238">DNA-binding</keyword>
<dbReference type="PROSITE" id="PS51118">
    <property type="entry name" value="HTH_HXLR"/>
    <property type="match status" value="1"/>
</dbReference>
<proteinExistence type="predicted"/>
<dbReference type="SUPFAM" id="SSF46785">
    <property type="entry name" value="Winged helix' DNA-binding domain"/>
    <property type="match status" value="1"/>
</dbReference>
<accession>A0AAJ1WZN6</accession>
<evidence type="ECO:0000259" key="4">
    <source>
        <dbReference type="PROSITE" id="PS51118"/>
    </source>
</evidence>
<gene>
    <name evidence="5" type="ORF">QE405_000190</name>
</gene>
<keyword evidence="1" id="KW-0805">Transcription regulation</keyword>
<dbReference type="PANTHER" id="PTHR33204:SF36">
    <property type="entry name" value="TRANSCRIPTIONAL REGULATORY PROTEIN"/>
    <property type="match status" value="1"/>
</dbReference>
<reference evidence="5" key="1">
    <citation type="submission" date="2023-07" db="EMBL/GenBank/DDBJ databases">
        <title>Functional and genomic diversity of the sorghum phyllosphere microbiome.</title>
        <authorList>
            <person name="Shade A."/>
        </authorList>
    </citation>
    <scope>NUCLEOTIDE SEQUENCE</scope>
    <source>
        <strain evidence="5">SORGH_AS_1067</strain>
    </source>
</reference>